<evidence type="ECO:0000256" key="1">
    <source>
        <dbReference type="ARBA" id="ARBA00022741"/>
    </source>
</evidence>
<keyword evidence="2" id="KW-0067">ATP-binding</keyword>
<dbReference type="Pfam" id="PF13191">
    <property type="entry name" value="AAA_16"/>
    <property type="match status" value="1"/>
</dbReference>
<name>A0ABU4HZV1_9ACTN</name>
<dbReference type="Proteomes" id="UP001284601">
    <property type="component" value="Unassembled WGS sequence"/>
</dbReference>
<evidence type="ECO:0000259" key="3">
    <source>
        <dbReference type="Pfam" id="PF13191"/>
    </source>
</evidence>
<dbReference type="PANTHER" id="PTHR16305">
    <property type="entry name" value="TESTICULAR SOLUBLE ADENYLYL CYCLASE"/>
    <property type="match status" value="1"/>
</dbReference>
<organism evidence="4 5">
    <name type="scientific">Conexibacter stalactiti</name>
    <dbReference type="NCBI Taxonomy" id="1940611"/>
    <lineage>
        <taxon>Bacteria</taxon>
        <taxon>Bacillati</taxon>
        <taxon>Actinomycetota</taxon>
        <taxon>Thermoleophilia</taxon>
        <taxon>Solirubrobacterales</taxon>
        <taxon>Conexibacteraceae</taxon>
        <taxon>Conexibacter</taxon>
    </lineage>
</organism>
<reference evidence="5" key="1">
    <citation type="submission" date="2023-07" db="EMBL/GenBank/DDBJ databases">
        <title>Conexibacter stalactiti sp. nov., isolated from stalactites in a lava cave and emended description of the genus Conexibacter.</title>
        <authorList>
            <person name="Lee S.D."/>
        </authorList>
    </citation>
    <scope>NUCLEOTIDE SEQUENCE [LARGE SCALE GENOMIC DNA]</scope>
    <source>
        <strain evidence="5">KCTC 39840</strain>
    </source>
</reference>
<dbReference type="InterPro" id="IPR041664">
    <property type="entry name" value="AAA_16"/>
</dbReference>
<dbReference type="RefSeq" id="WP_318601458.1">
    <property type="nucleotide sequence ID" value="NZ_JAWSTH010000202.1"/>
</dbReference>
<keyword evidence="1" id="KW-0547">Nucleotide-binding</keyword>
<proteinExistence type="predicted"/>
<dbReference type="EMBL" id="JAWSTH010000202">
    <property type="protein sequence ID" value="MDW5598862.1"/>
    <property type="molecule type" value="Genomic_DNA"/>
</dbReference>
<protein>
    <submittedName>
        <fullName evidence="4">AAA family ATPase</fullName>
    </submittedName>
</protein>
<comment type="caution">
    <text evidence="4">The sequence shown here is derived from an EMBL/GenBank/DDBJ whole genome shotgun (WGS) entry which is preliminary data.</text>
</comment>
<sequence length="365" mass="37363">MHGRAREREHLAGLVAGTAEGRSFAVLVEGPAGIGKSVLLDEVVAGADGLTVLRAVGYATESEIPYAGLSELLAPVLHLRERLADVQRAALAGALALEDAAPHDRFAVPAALLGLLAVVADERPLLVVVDDAHWLDDASREALLFVAQRLVAEGVGIVIAARDSDGGPIAAPHVERLRLAPLEREDARALLRDGEPLAPDVTEALLSASAGNPLALRELPRALSPAQRAGLAPLSGPPASGSEVQAAFERQLEALPAATRNALCLLAAGAGCPSSAVARALGEDGGEALLRPAVDAGLLAWRGGRGAFRHPLLAAAAYHVAASGERRAAHAALAAQLSDRQHRAWQLSGAALGADATAAAALREA</sequence>
<dbReference type="SUPFAM" id="SSF52540">
    <property type="entry name" value="P-loop containing nucleoside triphosphate hydrolases"/>
    <property type="match status" value="1"/>
</dbReference>
<evidence type="ECO:0000313" key="4">
    <source>
        <dbReference type="EMBL" id="MDW5598862.1"/>
    </source>
</evidence>
<dbReference type="PANTHER" id="PTHR16305:SF35">
    <property type="entry name" value="TRANSCRIPTIONAL ACTIVATOR DOMAIN"/>
    <property type="match status" value="1"/>
</dbReference>
<feature type="non-terminal residue" evidence="4">
    <location>
        <position position="365"/>
    </location>
</feature>
<evidence type="ECO:0000313" key="5">
    <source>
        <dbReference type="Proteomes" id="UP001284601"/>
    </source>
</evidence>
<accession>A0ABU4HZV1</accession>
<gene>
    <name evidence="4" type="ORF">R7226_31175</name>
</gene>
<dbReference type="InterPro" id="IPR027417">
    <property type="entry name" value="P-loop_NTPase"/>
</dbReference>
<keyword evidence="5" id="KW-1185">Reference proteome</keyword>
<evidence type="ECO:0000256" key="2">
    <source>
        <dbReference type="ARBA" id="ARBA00022840"/>
    </source>
</evidence>
<feature type="domain" description="Orc1-like AAA ATPase" evidence="3">
    <location>
        <begin position="3"/>
        <end position="149"/>
    </location>
</feature>